<dbReference type="InterPro" id="IPR036908">
    <property type="entry name" value="RlpA-like_sf"/>
</dbReference>
<evidence type="ECO:0000256" key="2">
    <source>
        <dbReference type="SAM" id="SignalP"/>
    </source>
</evidence>
<dbReference type="AlphaFoldDB" id="A0A521AHI5"/>
<evidence type="ECO:0000313" key="5">
    <source>
        <dbReference type="Proteomes" id="UP000317593"/>
    </source>
</evidence>
<dbReference type="PANTHER" id="PTHR33734">
    <property type="entry name" value="LYSM DOMAIN-CONTAINING GPI-ANCHORED PROTEIN 2"/>
    <property type="match status" value="1"/>
</dbReference>
<dbReference type="InterPro" id="IPR036779">
    <property type="entry name" value="LysM_dom_sf"/>
</dbReference>
<gene>
    <name evidence="4" type="ORF">SAMN06265218_101123</name>
</gene>
<keyword evidence="2" id="KW-0732">Signal</keyword>
<dbReference type="CDD" id="cd00118">
    <property type="entry name" value="LysM"/>
    <property type="match status" value="3"/>
</dbReference>
<reference evidence="4 5" key="1">
    <citation type="submission" date="2017-05" db="EMBL/GenBank/DDBJ databases">
        <authorList>
            <person name="Varghese N."/>
            <person name="Submissions S."/>
        </authorList>
    </citation>
    <scope>NUCLEOTIDE SEQUENCE [LARGE SCALE GENOMIC DNA]</scope>
    <source>
        <strain evidence="4 5">DSM 21194</strain>
    </source>
</reference>
<dbReference type="PROSITE" id="PS51782">
    <property type="entry name" value="LYSM"/>
    <property type="match status" value="3"/>
</dbReference>
<keyword evidence="5" id="KW-1185">Reference proteome</keyword>
<feature type="region of interest" description="Disordered" evidence="1">
    <location>
        <begin position="194"/>
        <end position="218"/>
    </location>
</feature>
<sequence>MKVTTFLLSLIVLALFIPRDLHAQDTVTHTIQKGETLFGIARQYDTEVQQLRRWNDLKADELSVGQSIIVGKEGEASPASGTGETQQHTVEKGETLFSVSKQYQVTIAELKAWNNLTANNLKVGQTLTIHPSESTEPQEEPITVENTAQQNTTYLVKNNDSLYGIAQKHGMSVAQLKKLNNLSSNTIRVGQELTVRSSSSTPSVASSSTSSTAPQGRFIKHRISGGTTTVAQLAKKFHMDEEEFRALNTDIQSDRLRNGQEVTVLTPSSKSFKNPYIKNSSSMSSLGTVTISQYDASDKATPTTSGDLYNPEALTGAHPNIALGSIIFVKNPQYPHGVFVRINDRISGKGLKLSTAAWNTLHFAGSSASAMIYQD</sequence>
<feature type="compositionally biased region" description="Low complexity" evidence="1">
    <location>
        <begin position="194"/>
        <end position="214"/>
    </location>
</feature>
<dbReference type="Gene3D" id="2.40.40.10">
    <property type="entry name" value="RlpA-like domain"/>
    <property type="match status" value="1"/>
</dbReference>
<dbReference type="RefSeq" id="WP_185958174.1">
    <property type="nucleotide sequence ID" value="NZ_FXTH01000001.1"/>
</dbReference>
<evidence type="ECO:0000256" key="1">
    <source>
        <dbReference type="SAM" id="MobiDB-lite"/>
    </source>
</evidence>
<feature type="domain" description="LysM" evidence="3">
    <location>
        <begin position="86"/>
        <end position="129"/>
    </location>
</feature>
<feature type="domain" description="LysM" evidence="3">
    <location>
        <begin position="27"/>
        <end position="70"/>
    </location>
</feature>
<dbReference type="PANTHER" id="PTHR33734:SF22">
    <property type="entry name" value="MEMBRANE-BOUND LYTIC MUREIN TRANSGLYCOSYLASE D"/>
    <property type="match status" value="1"/>
</dbReference>
<feature type="signal peptide" evidence="2">
    <location>
        <begin position="1"/>
        <end position="23"/>
    </location>
</feature>
<evidence type="ECO:0000313" key="4">
    <source>
        <dbReference type="EMBL" id="SMO34243.1"/>
    </source>
</evidence>
<feature type="chain" id="PRO_5022011274" evidence="2">
    <location>
        <begin position="24"/>
        <end position="375"/>
    </location>
</feature>
<dbReference type="SUPFAM" id="SSF54106">
    <property type="entry name" value="LysM domain"/>
    <property type="match status" value="3"/>
</dbReference>
<proteinExistence type="predicted"/>
<dbReference type="SMART" id="SM00257">
    <property type="entry name" value="LysM"/>
    <property type="match status" value="4"/>
</dbReference>
<dbReference type="GO" id="GO:0008932">
    <property type="term" value="F:lytic endotransglycosylase activity"/>
    <property type="evidence" value="ECO:0007669"/>
    <property type="project" value="TreeGrafter"/>
</dbReference>
<feature type="domain" description="LysM" evidence="3">
    <location>
        <begin position="152"/>
        <end position="195"/>
    </location>
</feature>
<dbReference type="Gene3D" id="3.10.350.10">
    <property type="entry name" value="LysM domain"/>
    <property type="match status" value="3"/>
</dbReference>
<dbReference type="Pfam" id="PF01476">
    <property type="entry name" value="LysM"/>
    <property type="match status" value="4"/>
</dbReference>
<dbReference type="Proteomes" id="UP000317593">
    <property type="component" value="Unassembled WGS sequence"/>
</dbReference>
<name>A0A521AHI5_9BACT</name>
<protein>
    <submittedName>
        <fullName evidence="4">LysM repeat-containing protein</fullName>
    </submittedName>
</protein>
<dbReference type="EMBL" id="FXTH01000001">
    <property type="protein sequence ID" value="SMO34243.1"/>
    <property type="molecule type" value="Genomic_DNA"/>
</dbReference>
<dbReference type="InterPro" id="IPR018392">
    <property type="entry name" value="LysM"/>
</dbReference>
<organism evidence="4 5">
    <name type="scientific">Fodinibius sediminis</name>
    <dbReference type="NCBI Taxonomy" id="1214077"/>
    <lineage>
        <taxon>Bacteria</taxon>
        <taxon>Pseudomonadati</taxon>
        <taxon>Balneolota</taxon>
        <taxon>Balneolia</taxon>
        <taxon>Balneolales</taxon>
        <taxon>Balneolaceae</taxon>
        <taxon>Fodinibius</taxon>
    </lineage>
</organism>
<accession>A0A521AHI5</accession>
<evidence type="ECO:0000259" key="3">
    <source>
        <dbReference type="PROSITE" id="PS51782"/>
    </source>
</evidence>